<feature type="signal peptide" evidence="1">
    <location>
        <begin position="1"/>
        <end position="20"/>
    </location>
</feature>
<keyword evidence="3" id="KW-1185">Reference proteome</keyword>
<feature type="chain" id="PRO_5003576832" evidence="1">
    <location>
        <begin position="21"/>
        <end position="65"/>
    </location>
</feature>
<name>H2XLQ9_CIOIN</name>
<evidence type="ECO:0000313" key="3">
    <source>
        <dbReference type="Proteomes" id="UP000008144"/>
    </source>
</evidence>
<reference evidence="2" key="3">
    <citation type="submission" date="2025-08" db="UniProtKB">
        <authorList>
            <consortium name="Ensembl"/>
        </authorList>
    </citation>
    <scope>IDENTIFICATION</scope>
</reference>
<reference evidence="2" key="2">
    <citation type="journal article" date="2008" name="Genome Biol.">
        <title>Improved genome assembly and evidence-based global gene model set for the chordate Ciona intestinalis: new insight into intron and operon populations.</title>
        <authorList>
            <person name="Satou Y."/>
            <person name="Mineta K."/>
            <person name="Ogasawara M."/>
            <person name="Sasakura Y."/>
            <person name="Shoguchi E."/>
            <person name="Ueno K."/>
            <person name="Yamada L."/>
            <person name="Matsumoto J."/>
            <person name="Wasserscheid J."/>
            <person name="Dewar K."/>
            <person name="Wiley G.B."/>
            <person name="Macmil S.L."/>
            <person name="Roe B.A."/>
            <person name="Zeller R.W."/>
            <person name="Hastings K.E."/>
            <person name="Lemaire P."/>
            <person name="Lindquist E."/>
            <person name="Endo T."/>
            <person name="Hotta K."/>
            <person name="Inaba K."/>
        </authorList>
    </citation>
    <scope>NUCLEOTIDE SEQUENCE [LARGE SCALE GENOMIC DNA]</scope>
    <source>
        <strain evidence="2">wild type</strain>
    </source>
</reference>
<dbReference type="AlphaFoldDB" id="H2XLQ9"/>
<dbReference type="Ensembl" id="ENSCINT00000031651.1">
    <property type="protein sequence ID" value="ENSCINP00000030591.1"/>
    <property type="gene ID" value="ENSCING00000023832.1"/>
</dbReference>
<evidence type="ECO:0000313" key="2">
    <source>
        <dbReference type="Ensembl" id="ENSCINP00000030591.1"/>
    </source>
</evidence>
<sequence>MNKSALFLLLLIGLFVLAETNPPISGPRRRHYPPTGPRRRWQWNQIKSVNIEDLSESLELAEDRQ</sequence>
<organism evidence="2 3">
    <name type="scientific">Ciona intestinalis</name>
    <name type="common">Transparent sea squirt</name>
    <name type="synonym">Ascidia intestinalis</name>
    <dbReference type="NCBI Taxonomy" id="7719"/>
    <lineage>
        <taxon>Eukaryota</taxon>
        <taxon>Metazoa</taxon>
        <taxon>Chordata</taxon>
        <taxon>Tunicata</taxon>
        <taxon>Ascidiacea</taxon>
        <taxon>Phlebobranchia</taxon>
        <taxon>Cionidae</taxon>
        <taxon>Ciona</taxon>
    </lineage>
</organism>
<reference evidence="3" key="1">
    <citation type="journal article" date="2002" name="Science">
        <title>The draft genome of Ciona intestinalis: insights into chordate and vertebrate origins.</title>
        <authorList>
            <person name="Dehal P."/>
            <person name="Satou Y."/>
            <person name="Campbell R.K."/>
            <person name="Chapman J."/>
            <person name="Degnan B."/>
            <person name="De Tomaso A."/>
            <person name="Davidson B."/>
            <person name="Di Gregorio A."/>
            <person name="Gelpke M."/>
            <person name="Goodstein D.M."/>
            <person name="Harafuji N."/>
            <person name="Hastings K.E."/>
            <person name="Ho I."/>
            <person name="Hotta K."/>
            <person name="Huang W."/>
            <person name="Kawashima T."/>
            <person name="Lemaire P."/>
            <person name="Martinez D."/>
            <person name="Meinertzhagen I.A."/>
            <person name="Necula S."/>
            <person name="Nonaka M."/>
            <person name="Putnam N."/>
            <person name="Rash S."/>
            <person name="Saiga H."/>
            <person name="Satake M."/>
            <person name="Terry A."/>
            <person name="Yamada L."/>
            <person name="Wang H.G."/>
            <person name="Awazu S."/>
            <person name="Azumi K."/>
            <person name="Boore J."/>
            <person name="Branno M."/>
            <person name="Chin-Bow S."/>
            <person name="DeSantis R."/>
            <person name="Doyle S."/>
            <person name="Francino P."/>
            <person name="Keys D.N."/>
            <person name="Haga S."/>
            <person name="Hayashi H."/>
            <person name="Hino K."/>
            <person name="Imai K.S."/>
            <person name="Inaba K."/>
            <person name="Kano S."/>
            <person name="Kobayashi K."/>
            <person name="Kobayashi M."/>
            <person name="Lee B.I."/>
            <person name="Makabe K.W."/>
            <person name="Manohar C."/>
            <person name="Matassi G."/>
            <person name="Medina M."/>
            <person name="Mochizuki Y."/>
            <person name="Mount S."/>
            <person name="Morishita T."/>
            <person name="Miura S."/>
            <person name="Nakayama A."/>
            <person name="Nishizaka S."/>
            <person name="Nomoto H."/>
            <person name="Ohta F."/>
            <person name="Oishi K."/>
            <person name="Rigoutsos I."/>
            <person name="Sano M."/>
            <person name="Sasaki A."/>
            <person name="Sasakura Y."/>
            <person name="Shoguchi E."/>
            <person name="Shin-i T."/>
            <person name="Spagnuolo A."/>
            <person name="Stainier D."/>
            <person name="Suzuki M.M."/>
            <person name="Tassy O."/>
            <person name="Takatori N."/>
            <person name="Tokuoka M."/>
            <person name="Yagi K."/>
            <person name="Yoshizaki F."/>
            <person name="Wada S."/>
            <person name="Zhang C."/>
            <person name="Hyatt P.D."/>
            <person name="Larimer F."/>
            <person name="Detter C."/>
            <person name="Doggett N."/>
            <person name="Glavina T."/>
            <person name="Hawkins T."/>
            <person name="Richardson P."/>
            <person name="Lucas S."/>
            <person name="Kohara Y."/>
            <person name="Levine M."/>
            <person name="Satoh N."/>
            <person name="Rokhsar D.S."/>
        </authorList>
    </citation>
    <scope>NUCLEOTIDE SEQUENCE [LARGE SCALE GENOMIC DNA]</scope>
</reference>
<protein>
    <submittedName>
        <fullName evidence="2">Uncharacterized protein</fullName>
    </submittedName>
</protein>
<dbReference type="EMBL" id="EAAA01000923">
    <property type="status" value="NOT_ANNOTATED_CDS"/>
    <property type="molecule type" value="Genomic_DNA"/>
</dbReference>
<accession>H2XLQ9</accession>
<dbReference type="InParanoid" id="H2XLQ9"/>
<evidence type="ECO:0000256" key="1">
    <source>
        <dbReference type="SAM" id="SignalP"/>
    </source>
</evidence>
<reference evidence="2" key="4">
    <citation type="submission" date="2025-09" db="UniProtKB">
        <authorList>
            <consortium name="Ensembl"/>
        </authorList>
    </citation>
    <scope>IDENTIFICATION</scope>
</reference>
<dbReference type="HOGENOM" id="CLU_180895_1_1_1"/>
<keyword evidence="1" id="KW-0732">Signal</keyword>
<dbReference type="Proteomes" id="UP000008144">
    <property type="component" value="Chromosome 12"/>
</dbReference>
<proteinExistence type="predicted"/>